<protein>
    <submittedName>
        <fullName evidence="1">Gliding motility-associated C-terminal domain-containing protein</fullName>
    </submittedName>
</protein>
<evidence type="ECO:0000313" key="1">
    <source>
        <dbReference type="EMBL" id="TYZ13387.1"/>
    </source>
</evidence>
<keyword evidence="2" id="KW-1185">Reference proteome</keyword>
<reference evidence="1 2" key="1">
    <citation type="submission" date="2019-08" db="EMBL/GenBank/DDBJ databases">
        <authorList>
            <person name="Seo M.-J."/>
        </authorList>
    </citation>
    <scope>NUCLEOTIDE SEQUENCE [LARGE SCALE GENOMIC DNA]</scope>
    <source>
        <strain evidence="1 2">KIGAM108</strain>
    </source>
</reference>
<organism evidence="1 2">
    <name type="scientific">Hymenobacter lutimineralis</name>
    <dbReference type="NCBI Taxonomy" id="2606448"/>
    <lineage>
        <taxon>Bacteria</taxon>
        <taxon>Pseudomonadati</taxon>
        <taxon>Bacteroidota</taxon>
        <taxon>Cytophagia</taxon>
        <taxon>Cytophagales</taxon>
        <taxon>Hymenobacteraceae</taxon>
        <taxon>Hymenobacter</taxon>
    </lineage>
</organism>
<gene>
    <name evidence="1" type="ORF">FY528_02970</name>
</gene>
<dbReference type="EMBL" id="VTHL01000002">
    <property type="protein sequence ID" value="TYZ13387.1"/>
    <property type="molecule type" value="Genomic_DNA"/>
</dbReference>
<dbReference type="RefSeq" id="WP_149069504.1">
    <property type="nucleotide sequence ID" value="NZ_VTHL01000002.1"/>
</dbReference>
<dbReference type="Pfam" id="PF13585">
    <property type="entry name" value="CHU_C"/>
    <property type="match status" value="1"/>
</dbReference>
<sequence length="558" mass="61080">MPRLFARKLQLPWGVFLLALMLLGVGSQRGWASHAQGGQLTYQALGNNQYRVSCQFFRDCSGEPLNPDLRLYYRASGTGCAEPDPRSGDILLERVGEVTMGNPYCSAVGTPCGSRLRTNFQTARYEATLTLPPDAEWLLYVTIPQRPAVANVDDSESRPLHFEARLRTLVNGEVVENTSPQFLSQDTPVPFVCWRQLTTLTFSATEPDGDSLVYTLADPLAVCAGPAPWARYPGSVDNTNPQCQVIDPGGAYSAAFPIPSFARGTCTSGSSLASPDFRINDFGRSVTFRPALYTPGLDIGQQAQNKYVLVARVSEYRQLRGKWEFIGSVRRDMLVVVLDCEANQVPNVPLVTAPGFPAARIFNTDSTLIEVPVGQLTEAQVAFTDPNSADLLTVAYPELDPAQPTVENPELLPAQVGNFALAGNQTAQPLGKLRLQPPAAYLGKSFRIPLRIEDNACPAKAVQNRVLVVKVVPYVAPRPLQTYNVFSPNGDNINDAFVIDALPPGSGLRVYNRWGRLVQEFADYRNNWKGEKNPAGLYYFILTPAVGAPVKGWVELVR</sequence>
<name>A0A5D6VDM7_9BACT</name>
<comment type="caution">
    <text evidence="1">The sequence shown here is derived from an EMBL/GenBank/DDBJ whole genome shotgun (WGS) entry which is preliminary data.</text>
</comment>
<evidence type="ECO:0000313" key="2">
    <source>
        <dbReference type="Proteomes" id="UP000322791"/>
    </source>
</evidence>
<proteinExistence type="predicted"/>
<dbReference type="AlphaFoldDB" id="A0A5D6VDM7"/>
<dbReference type="Proteomes" id="UP000322791">
    <property type="component" value="Unassembled WGS sequence"/>
</dbReference>
<accession>A0A5D6VDM7</accession>